<name>A0A7X0ECD6_9PROT</name>
<comment type="caution">
    <text evidence="1">The sequence shown here is derived from an EMBL/GenBank/DDBJ whole genome shotgun (WGS) entry which is preliminary data.</text>
</comment>
<reference evidence="1 2" key="1">
    <citation type="submission" date="2020-08" db="EMBL/GenBank/DDBJ databases">
        <title>Genomic Encyclopedia of Type Strains, Phase IV (KMG-IV): sequencing the most valuable type-strain genomes for metagenomic binning, comparative biology and taxonomic classification.</title>
        <authorList>
            <person name="Goeker M."/>
        </authorList>
    </citation>
    <scope>NUCLEOTIDE SEQUENCE [LARGE SCALE GENOMIC DNA]</scope>
    <source>
        <strain evidence="1 2">DSM 22198</strain>
    </source>
</reference>
<evidence type="ECO:0000313" key="1">
    <source>
        <dbReference type="EMBL" id="MBB6249901.1"/>
    </source>
</evidence>
<proteinExistence type="predicted"/>
<dbReference type="Proteomes" id="UP000539175">
    <property type="component" value="Unassembled WGS sequence"/>
</dbReference>
<dbReference type="EMBL" id="JACIIZ010000001">
    <property type="protein sequence ID" value="MBB6249901.1"/>
    <property type="molecule type" value="Genomic_DNA"/>
</dbReference>
<dbReference type="AlphaFoldDB" id="A0A7X0ECD6"/>
<accession>A0A7X0ECD6</accession>
<sequence length="57" mass="6282">MRIFKTKGVTRFTRRERIADASLKEAVDRAERGIIDADLGGGLIKQRVARPGQGRSG</sequence>
<organism evidence="1 2">
    <name type="scientific">Nitrospirillum iridis</name>
    <dbReference type="NCBI Taxonomy" id="765888"/>
    <lineage>
        <taxon>Bacteria</taxon>
        <taxon>Pseudomonadati</taxon>
        <taxon>Pseudomonadota</taxon>
        <taxon>Alphaproteobacteria</taxon>
        <taxon>Rhodospirillales</taxon>
        <taxon>Azospirillaceae</taxon>
        <taxon>Nitrospirillum</taxon>
    </lineage>
</organism>
<evidence type="ECO:0000313" key="2">
    <source>
        <dbReference type="Proteomes" id="UP000539175"/>
    </source>
</evidence>
<dbReference type="InterPro" id="IPR009387">
    <property type="entry name" value="HigB-2"/>
</dbReference>
<gene>
    <name evidence="1" type="ORF">FHS74_000434</name>
</gene>
<protein>
    <submittedName>
        <fullName evidence="1">Uncharacterized protein</fullName>
    </submittedName>
</protein>
<dbReference type="Pfam" id="PF06296">
    <property type="entry name" value="RelE"/>
    <property type="match status" value="1"/>
</dbReference>
<keyword evidence="2" id="KW-1185">Reference proteome</keyword>